<protein>
    <submittedName>
        <fullName evidence="5">Flavodoxin/nitric oxide synthase</fullName>
    </submittedName>
</protein>
<name>A0A348HE07_9GAMM</name>
<organism evidence="5 6">
    <name type="scientific">Zymobacter palmae</name>
    <dbReference type="NCBI Taxonomy" id="33074"/>
    <lineage>
        <taxon>Bacteria</taxon>
        <taxon>Pseudomonadati</taxon>
        <taxon>Pseudomonadota</taxon>
        <taxon>Gammaproteobacteria</taxon>
        <taxon>Oceanospirillales</taxon>
        <taxon>Halomonadaceae</taxon>
        <taxon>Zymobacter group</taxon>
        <taxon>Zymobacter</taxon>
    </lineage>
</organism>
<reference evidence="5 6" key="1">
    <citation type="submission" date="2018-09" db="EMBL/GenBank/DDBJ databases">
        <title>Zymobacter palmae IAM14233 (=T109) whole genome analysis.</title>
        <authorList>
            <person name="Yanase H."/>
        </authorList>
    </citation>
    <scope>NUCLEOTIDE SEQUENCE [LARGE SCALE GENOMIC DNA]</scope>
    <source>
        <strain evidence="5 6">IAM14233</strain>
    </source>
</reference>
<dbReference type="KEGG" id="zpl:ZBT109_1098"/>
<evidence type="ECO:0000256" key="3">
    <source>
        <dbReference type="ARBA" id="ARBA00022643"/>
    </source>
</evidence>
<evidence type="ECO:0000256" key="2">
    <source>
        <dbReference type="ARBA" id="ARBA00022630"/>
    </source>
</evidence>
<evidence type="ECO:0000313" key="6">
    <source>
        <dbReference type="Proteomes" id="UP000267342"/>
    </source>
</evidence>
<comment type="cofactor">
    <cofactor evidence="1">
        <name>FMN</name>
        <dbReference type="ChEBI" id="CHEBI:58210"/>
    </cofactor>
</comment>
<feature type="domain" description="Flavodoxin-like" evidence="4">
    <location>
        <begin position="4"/>
        <end position="141"/>
    </location>
</feature>
<dbReference type="AlphaFoldDB" id="A0A348HE07"/>
<dbReference type="EMBL" id="AP018933">
    <property type="protein sequence ID" value="BBG29859.1"/>
    <property type="molecule type" value="Genomic_DNA"/>
</dbReference>
<dbReference type="PANTHER" id="PTHR19384:SF128">
    <property type="entry name" value="NADPH OXIDOREDUCTASE A"/>
    <property type="match status" value="1"/>
</dbReference>
<dbReference type="RefSeq" id="WP_027705371.1">
    <property type="nucleotide sequence ID" value="NZ_AP018933.1"/>
</dbReference>
<dbReference type="InterPro" id="IPR029039">
    <property type="entry name" value="Flavoprotein-like_sf"/>
</dbReference>
<keyword evidence="2" id="KW-0285">Flavoprotein</keyword>
<gene>
    <name evidence="5" type="ORF">ZBT109_1098</name>
</gene>
<dbReference type="GO" id="GO:0005829">
    <property type="term" value="C:cytosol"/>
    <property type="evidence" value="ECO:0007669"/>
    <property type="project" value="TreeGrafter"/>
</dbReference>
<evidence type="ECO:0000259" key="4">
    <source>
        <dbReference type="PROSITE" id="PS50902"/>
    </source>
</evidence>
<dbReference type="PROSITE" id="PS50902">
    <property type="entry name" value="FLAVODOXIN_LIKE"/>
    <property type="match status" value="1"/>
</dbReference>
<dbReference type="SUPFAM" id="SSF52218">
    <property type="entry name" value="Flavoproteins"/>
    <property type="match status" value="1"/>
</dbReference>
<evidence type="ECO:0000313" key="5">
    <source>
        <dbReference type="EMBL" id="BBG29859.1"/>
    </source>
</evidence>
<dbReference type="GO" id="GO:0016491">
    <property type="term" value="F:oxidoreductase activity"/>
    <property type="evidence" value="ECO:0007669"/>
    <property type="project" value="TreeGrafter"/>
</dbReference>
<evidence type="ECO:0000256" key="1">
    <source>
        <dbReference type="ARBA" id="ARBA00001917"/>
    </source>
</evidence>
<dbReference type="PANTHER" id="PTHR19384">
    <property type="entry name" value="NITRIC OXIDE SYNTHASE-RELATED"/>
    <property type="match status" value="1"/>
</dbReference>
<sequence>MTTVALIVGSVLGTALDVAEQLQEVLVSEGYTVILEDEPQDIPDADVLLFCTSTTGRGHFPSALVPLVNGIEVGHIAVTGCLYGVIALGDSRYPTFCGAGRHLDDVLTQQGAIRIGERLELDASGSEYPDEEALAWLPKWLAALDAT</sequence>
<accession>A0A348HE07</accession>
<dbReference type="GO" id="GO:0010181">
    <property type="term" value="F:FMN binding"/>
    <property type="evidence" value="ECO:0007669"/>
    <property type="project" value="InterPro"/>
</dbReference>
<dbReference type="Proteomes" id="UP000267342">
    <property type="component" value="Chromosome"/>
</dbReference>
<proteinExistence type="predicted"/>
<keyword evidence="3" id="KW-0288">FMN</keyword>
<dbReference type="OrthoDB" id="359268at2"/>
<keyword evidence="6" id="KW-1185">Reference proteome</keyword>
<dbReference type="Pfam" id="PF00258">
    <property type="entry name" value="Flavodoxin_1"/>
    <property type="match status" value="1"/>
</dbReference>
<dbReference type="Gene3D" id="3.40.50.360">
    <property type="match status" value="1"/>
</dbReference>
<dbReference type="STRING" id="1123510.GCA_000620025_02317"/>
<dbReference type="GO" id="GO:0050660">
    <property type="term" value="F:flavin adenine dinucleotide binding"/>
    <property type="evidence" value="ECO:0007669"/>
    <property type="project" value="TreeGrafter"/>
</dbReference>
<dbReference type="InterPro" id="IPR008254">
    <property type="entry name" value="Flavodoxin/NO_synth"/>
</dbReference>